<dbReference type="PANTHER" id="PTHR10566">
    <property type="entry name" value="CHAPERONE-ACTIVITY OF BC1 COMPLEX CABC1 -RELATED"/>
    <property type="match status" value="1"/>
</dbReference>
<keyword evidence="2" id="KW-1133">Transmembrane helix</keyword>
<comment type="similarity">
    <text evidence="1">Belongs to the protein kinase superfamily. ADCK protein kinase family.</text>
</comment>
<dbReference type="SUPFAM" id="SSF56112">
    <property type="entry name" value="Protein kinase-like (PK-like)"/>
    <property type="match status" value="1"/>
</dbReference>
<accession>A0AAU8IDK1</accession>
<evidence type="ECO:0000256" key="2">
    <source>
        <dbReference type="SAM" id="Phobius"/>
    </source>
</evidence>
<dbReference type="InterPro" id="IPR050154">
    <property type="entry name" value="UbiB_kinase"/>
</dbReference>
<dbReference type="InterPro" id="IPR011009">
    <property type="entry name" value="Kinase-like_dom_sf"/>
</dbReference>
<dbReference type="AlphaFoldDB" id="A0AAU8IDK1"/>
<dbReference type="CDD" id="cd05121">
    <property type="entry name" value="ABC1_ADCK3-like"/>
    <property type="match status" value="1"/>
</dbReference>
<dbReference type="RefSeq" id="WP_353947756.1">
    <property type="nucleotide sequence ID" value="NZ_CP159510.1"/>
</dbReference>
<keyword evidence="2" id="KW-0472">Membrane</keyword>
<keyword evidence="2" id="KW-0812">Transmembrane</keyword>
<feature type="transmembrane region" description="Helical" evidence="2">
    <location>
        <begin position="501"/>
        <end position="520"/>
    </location>
</feature>
<dbReference type="Pfam" id="PF03109">
    <property type="entry name" value="ABC1"/>
    <property type="match status" value="1"/>
</dbReference>
<feature type="transmembrane region" description="Helical" evidence="2">
    <location>
        <begin position="532"/>
        <end position="554"/>
    </location>
</feature>
<feature type="domain" description="ABC1 atypical kinase-like" evidence="3">
    <location>
        <begin position="96"/>
        <end position="338"/>
    </location>
</feature>
<gene>
    <name evidence="4" type="ORF">ABNN70_10540</name>
</gene>
<dbReference type="PANTHER" id="PTHR10566:SF113">
    <property type="entry name" value="PROTEIN ACTIVITY OF BC1 COMPLEX KINASE 7, CHLOROPLASTIC"/>
    <property type="match status" value="1"/>
</dbReference>
<name>A0AAU8IDK1_9BACL</name>
<organism evidence="4">
    <name type="scientific">Sporolactobacillus sp. Y61</name>
    <dbReference type="NCBI Taxonomy" id="3160863"/>
    <lineage>
        <taxon>Bacteria</taxon>
        <taxon>Bacillati</taxon>
        <taxon>Bacillota</taxon>
        <taxon>Bacilli</taxon>
        <taxon>Bacillales</taxon>
        <taxon>Sporolactobacillaceae</taxon>
        <taxon>Sporolactobacillus</taxon>
    </lineage>
</organism>
<protein>
    <submittedName>
        <fullName evidence="4">AarF/UbiB family protein</fullName>
    </submittedName>
</protein>
<evidence type="ECO:0000259" key="3">
    <source>
        <dbReference type="Pfam" id="PF03109"/>
    </source>
</evidence>
<proteinExistence type="inferred from homology"/>
<sequence length="559" mass="64539">MIGKRIRHMKRYREIVTILVKYGFGYMVRDVGLLHLLSLPKQMVSDFSGNGSNRKPVGRRIRLMFEELGPTFIKLGQLLSLRSDIIPENIANELRKLQDRVTPIDPASIRHVIHDEFGLPPEKIFASFDDNCLAAASIAQVHRATLKSGEEIVVKIRRPNIENIIVNDIDILRDLTALLERHYQWAKDFQISALVEEFSTAIRSEMDYFREGRNTEKLNRYFSDNENIIIPKVFWKYSSSKVLSLEYIHGVRFNELLHLHNDKFNSREIAERLVQSFLDQALVVGTFHGDPHPGNLFFFPGNKIAYIDFGQVGILNDEMKQNFANLIIGLMNGDTNLLYRTIFHMSVMPADLDERQFKEDLEMLRDKYYDLPFKDIHIGKVIQEIFETTKRYHISIPKNYSLLGKALITLEGLITRLDNQFSILEFAEPYGRKLMLNRLNPERVGKLLWNRIFEAAENSTRLPALLKKALTHLNRGQTHVEMELPQLEQLLSKLDRVANRISFSIILLAFSIILTGLMISETFGKHPFLINIPVLDIALAIGSFMFLLILLAIFRSGRF</sequence>
<dbReference type="EMBL" id="CP159510">
    <property type="protein sequence ID" value="XCJ16126.1"/>
    <property type="molecule type" value="Genomic_DNA"/>
</dbReference>
<evidence type="ECO:0000313" key="4">
    <source>
        <dbReference type="EMBL" id="XCJ16126.1"/>
    </source>
</evidence>
<reference evidence="4" key="1">
    <citation type="submission" date="2024-06" db="EMBL/GenBank/DDBJ databases">
        <authorList>
            <person name="Fan A."/>
            <person name="Zhang F.Y."/>
            <person name="Zhang L."/>
        </authorList>
    </citation>
    <scope>NUCLEOTIDE SEQUENCE</scope>
    <source>
        <strain evidence="4">Y61</strain>
    </source>
</reference>
<dbReference type="InterPro" id="IPR004147">
    <property type="entry name" value="ABC1_dom"/>
</dbReference>
<evidence type="ECO:0000256" key="1">
    <source>
        <dbReference type="ARBA" id="ARBA00009670"/>
    </source>
</evidence>